<evidence type="ECO:0000313" key="7">
    <source>
        <dbReference type="EMBL" id="KAK4508250.1"/>
    </source>
</evidence>
<proteinExistence type="inferred from homology"/>
<keyword evidence="5" id="KW-1133">Transmembrane helix</keyword>
<dbReference type="PANTHER" id="PTHR23033">
    <property type="entry name" value="BETA1,3-GALACTOSYLTRANSFERASE"/>
    <property type="match status" value="1"/>
</dbReference>
<name>A0ABR0F3G6_ZASCE</name>
<evidence type="ECO:0000256" key="4">
    <source>
        <dbReference type="ARBA" id="ARBA00022968"/>
    </source>
</evidence>
<keyword evidence="8" id="KW-1185">Reference proteome</keyword>
<dbReference type="Proteomes" id="UP001305779">
    <property type="component" value="Unassembled WGS sequence"/>
</dbReference>
<comment type="subcellular location">
    <subcellularLocation>
        <location evidence="1">Membrane</location>
        <topology evidence="1">Single-pass type II membrane protein</topology>
    </subcellularLocation>
</comment>
<comment type="similarity">
    <text evidence="2">Belongs to the glycosyltransferase 31 family. Beta3-Gal-T subfamily.</text>
</comment>
<keyword evidence="6" id="KW-0472">Membrane</keyword>
<evidence type="ECO:0000256" key="1">
    <source>
        <dbReference type="ARBA" id="ARBA00004606"/>
    </source>
</evidence>
<evidence type="ECO:0000256" key="6">
    <source>
        <dbReference type="ARBA" id="ARBA00023136"/>
    </source>
</evidence>
<evidence type="ECO:0000313" key="8">
    <source>
        <dbReference type="Proteomes" id="UP001305779"/>
    </source>
</evidence>
<reference evidence="7 8" key="1">
    <citation type="journal article" date="2023" name="G3 (Bethesda)">
        <title>A chromosome-level genome assembly of Zasmidium syzygii isolated from banana leaves.</title>
        <authorList>
            <person name="van Westerhoven A.C."/>
            <person name="Mehrabi R."/>
            <person name="Talebi R."/>
            <person name="Steentjes M.B.F."/>
            <person name="Corcolon B."/>
            <person name="Chong P.A."/>
            <person name="Kema G.H.J."/>
            <person name="Seidl M.F."/>
        </authorList>
    </citation>
    <scope>NUCLEOTIDE SEQUENCE [LARGE SCALE GENOMIC DNA]</scope>
    <source>
        <strain evidence="7 8">P124</strain>
    </source>
</reference>
<evidence type="ECO:0000256" key="5">
    <source>
        <dbReference type="ARBA" id="ARBA00022989"/>
    </source>
</evidence>
<gene>
    <name evidence="7" type="ORF">PRZ48_001988</name>
</gene>
<evidence type="ECO:0008006" key="9">
    <source>
        <dbReference type="Google" id="ProtNLM"/>
    </source>
</evidence>
<keyword evidence="3" id="KW-0812">Transmembrane</keyword>
<dbReference type="InterPro" id="IPR026050">
    <property type="entry name" value="C1GALT1/C1GALT1_chp1"/>
</dbReference>
<sequence>MPPSLPTAWLRPSRTLLPALTFISIFAGLLYTGLTLHNTEYEPTVVRQAVEAVQHVASGVQEEIIPDDKPNQHVNWTTFTDYGNDDFCNTFPDPGNIALIIKTGATELHAKLPTPLETTLRCVREPLIFSDLEQRLGEHQVHDVLADVTPSAMEDNKDFDIYRLQQQYVAEGREADLPELSSLPITVDDWRTEGKSAAWGLDKYKFLHMIEQTWDLAPNRDWYFFIEGDTYISWPNLLKWLPTLVPNEKLYYGNAVRIWEYPKELYFGHGGSGFLLSGALVKDFAVNHQGLAKRWDKRVHKMWFGDYVLAAALFEELQVRLTDAKPLLTSVDASSLTFSEEVFCRPIVTLHHVNSQHLNDMFQFERTLNGSELLYRDVYHGSFPSGMPSNRTNWDNLDEEVELDLEDKPSSYEGCERACVDNEQCLQFMFIKSTESQDEEEESEGECHLMRAIRLGQEHKLEVDKKGGGAGKQWMSGWLRDRIAKWIAEHQGCSIGETSWPQ</sequence>
<evidence type="ECO:0000256" key="2">
    <source>
        <dbReference type="ARBA" id="ARBA00006462"/>
    </source>
</evidence>
<keyword evidence="4" id="KW-0735">Signal-anchor</keyword>
<dbReference type="EMBL" id="JAXOVC010000001">
    <property type="protein sequence ID" value="KAK4508250.1"/>
    <property type="molecule type" value="Genomic_DNA"/>
</dbReference>
<evidence type="ECO:0000256" key="3">
    <source>
        <dbReference type="ARBA" id="ARBA00022692"/>
    </source>
</evidence>
<protein>
    <recommendedName>
        <fullName evidence="9">Glycosyltransferase family 31 protein</fullName>
    </recommendedName>
</protein>
<dbReference type="Gene3D" id="3.90.550.50">
    <property type="match status" value="1"/>
</dbReference>
<organism evidence="7 8">
    <name type="scientific">Zasmidium cellare</name>
    <name type="common">Wine cellar mold</name>
    <name type="synonym">Racodium cellare</name>
    <dbReference type="NCBI Taxonomy" id="395010"/>
    <lineage>
        <taxon>Eukaryota</taxon>
        <taxon>Fungi</taxon>
        <taxon>Dikarya</taxon>
        <taxon>Ascomycota</taxon>
        <taxon>Pezizomycotina</taxon>
        <taxon>Dothideomycetes</taxon>
        <taxon>Dothideomycetidae</taxon>
        <taxon>Mycosphaerellales</taxon>
        <taxon>Mycosphaerellaceae</taxon>
        <taxon>Zasmidium</taxon>
    </lineage>
</organism>
<comment type="caution">
    <text evidence="7">The sequence shown here is derived from an EMBL/GenBank/DDBJ whole genome shotgun (WGS) entry which is preliminary data.</text>
</comment>
<dbReference type="PANTHER" id="PTHR23033:SF47">
    <property type="entry name" value="APPLE DOMAIN-CONTAINING PROTEIN-RELATED"/>
    <property type="match status" value="1"/>
</dbReference>
<accession>A0ABR0F3G6</accession>